<accession>A0A1G8DQG9</accession>
<dbReference type="RefSeq" id="WP_092467680.1">
    <property type="nucleotide sequence ID" value="NZ_FNCZ01000003.1"/>
</dbReference>
<proteinExistence type="predicted"/>
<dbReference type="AlphaFoldDB" id="A0A1G8DQG9"/>
<evidence type="ECO:0000313" key="1">
    <source>
        <dbReference type="EMBL" id="SDH59845.1"/>
    </source>
</evidence>
<evidence type="ECO:0000313" key="2">
    <source>
        <dbReference type="Proteomes" id="UP000199492"/>
    </source>
</evidence>
<keyword evidence="2" id="KW-1185">Reference proteome</keyword>
<dbReference type="Proteomes" id="UP000199492">
    <property type="component" value="Unassembled WGS sequence"/>
</dbReference>
<dbReference type="OrthoDB" id="1446682at2"/>
<dbReference type="EMBL" id="FNCZ01000003">
    <property type="protein sequence ID" value="SDH59845.1"/>
    <property type="molecule type" value="Genomic_DNA"/>
</dbReference>
<protein>
    <submittedName>
        <fullName evidence="1">Uncharacterized protein</fullName>
    </submittedName>
</protein>
<organism evidence="1 2">
    <name type="scientific">Winogradskyella thalassocola</name>
    <dbReference type="NCBI Taxonomy" id="262004"/>
    <lineage>
        <taxon>Bacteria</taxon>
        <taxon>Pseudomonadati</taxon>
        <taxon>Bacteroidota</taxon>
        <taxon>Flavobacteriia</taxon>
        <taxon>Flavobacteriales</taxon>
        <taxon>Flavobacteriaceae</taxon>
        <taxon>Winogradskyella</taxon>
    </lineage>
</organism>
<name>A0A1G8DQG9_9FLAO</name>
<gene>
    <name evidence="1" type="ORF">SAMN04489796_103277</name>
</gene>
<sequence>MGRPATRPTALKDGFYIEIRNKGSKSGVKLYSGTKLQMHRAIKMYERSKEVIILGESVNGKFVDKDPKLHVAE</sequence>
<reference evidence="2" key="1">
    <citation type="submission" date="2016-10" db="EMBL/GenBank/DDBJ databases">
        <authorList>
            <person name="Varghese N."/>
            <person name="Submissions S."/>
        </authorList>
    </citation>
    <scope>NUCLEOTIDE SEQUENCE [LARGE SCALE GENOMIC DNA]</scope>
    <source>
        <strain evidence="2">DSM 15363</strain>
    </source>
</reference>